<dbReference type="Proteomes" id="UP001385499">
    <property type="component" value="Unassembled WGS sequence"/>
</dbReference>
<keyword evidence="2" id="KW-0175">Coiled coil</keyword>
<gene>
    <name evidence="3" type="ORF">V6575_15160</name>
</gene>
<keyword evidence="4" id="KW-1185">Reference proteome</keyword>
<name>A0ABU8TMN5_9HYPH</name>
<evidence type="ECO:0000256" key="2">
    <source>
        <dbReference type="SAM" id="Coils"/>
    </source>
</evidence>
<dbReference type="EMBL" id="JBAKIA010000011">
    <property type="protein sequence ID" value="MEJ8475433.1"/>
    <property type="molecule type" value="Genomic_DNA"/>
</dbReference>
<accession>A0ABU8TMN5</accession>
<comment type="similarity">
    <text evidence="1">Belongs to the PspA/Vipp/IM30 family.</text>
</comment>
<organism evidence="3 4">
    <name type="scientific">Roseibium algae</name>
    <dbReference type="NCBI Taxonomy" id="3123038"/>
    <lineage>
        <taxon>Bacteria</taxon>
        <taxon>Pseudomonadati</taxon>
        <taxon>Pseudomonadota</taxon>
        <taxon>Alphaproteobacteria</taxon>
        <taxon>Hyphomicrobiales</taxon>
        <taxon>Stappiaceae</taxon>
        <taxon>Roseibium</taxon>
    </lineage>
</organism>
<dbReference type="PANTHER" id="PTHR31088">
    <property type="entry name" value="MEMBRANE-ASSOCIATED PROTEIN VIPP1, CHLOROPLASTIC"/>
    <property type="match status" value="1"/>
</dbReference>
<comment type="caution">
    <text evidence="3">The sequence shown here is derived from an EMBL/GenBank/DDBJ whole genome shotgun (WGS) entry which is preliminary data.</text>
</comment>
<evidence type="ECO:0000313" key="3">
    <source>
        <dbReference type="EMBL" id="MEJ8475433.1"/>
    </source>
</evidence>
<dbReference type="Pfam" id="PF04012">
    <property type="entry name" value="PspA_IM30"/>
    <property type="match status" value="1"/>
</dbReference>
<sequence length="225" mass="24674">MFKMISTLIRSRSYDAAEAFTDENALSILRQQLRDAGEGLMQTKRAVAVVIAYQAREKKTAERLSGQLSDLEERALDAIRQGRDDLASEAASAIADAEAELASTEKALSHYRNEIIKLREQVSLSEQRLRSLQRGKQIADAAQRTQKLRGTMPSGVHASLREAETTLERLQSRQDHAEEVEVALVELNSTSSTSSTVARLAAAGCGAPLKADAARILDRLRARAE</sequence>
<proteinExistence type="inferred from homology"/>
<reference evidence="3 4" key="1">
    <citation type="submission" date="2024-02" db="EMBL/GenBank/DDBJ databases">
        <title>Roseibium algae sp. nov., isolated from marine alga (Grateloupia sp.), showing potential in myo-inositol conversion.</title>
        <authorList>
            <person name="Wang Y."/>
        </authorList>
    </citation>
    <scope>NUCLEOTIDE SEQUENCE [LARGE SCALE GENOMIC DNA]</scope>
    <source>
        <strain evidence="3 4">H3510</strain>
    </source>
</reference>
<dbReference type="InterPro" id="IPR007157">
    <property type="entry name" value="PspA_VIPP1"/>
</dbReference>
<evidence type="ECO:0000256" key="1">
    <source>
        <dbReference type="ARBA" id="ARBA00043985"/>
    </source>
</evidence>
<evidence type="ECO:0000313" key="4">
    <source>
        <dbReference type="Proteomes" id="UP001385499"/>
    </source>
</evidence>
<dbReference type="PANTHER" id="PTHR31088:SF9">
    <property type="entry name" value="PHAGE SHOCK PROTEIN A"/>
    <property type="match status" value="1"/>
</dbReference>
<protein>
    <submittedName>
        <fullName evidence="3">PspA/IM30 family protein</fullName>
    </submittedName>
</protein>
<feature type="coiled-coil region" evidence="2">
    <location>
        <begin position="54"/>
        <end position="128"/>
    </location>
</feature>
<dbReference type="RefSeq" id="WP_340275517.1">
    <property type="nucleotide sequence ID" value="NZ_JBAKIA010000011.1"/>
</dbReference>